<evidence type="ECO:0000313" key="3">
    <source>
        <dbReference type="EMBL" id="CAF0923092.1"/>
    </source>
</evidence>
<accession>A0A814B7X2</accession>
<dbReference type="InterPro" id="IPR015425">
    <property type="entry name" value="FH2_Formin"/>
</dbReference>
<dbReference type="Pfam" id="PF02181">
    <property type="entry name" value="FH2"/>
    <property type="match status" value="1"/>
</dbReference>
<dbReference type="AlphaFoldDB" id="A0A814B7X2"/>
<dbReference type="InterPro" id="IPR051412">
    <property type="entry name" value="Formin_Homology_Diaphanous_sf"/>
</dbReference>
<dbReference type="Gene3D" id="1.20.58.2220">
    <property type="entry name" value="Formin, FH2 domain"/>
    <property type="match status" value="1"/>
</dbReference>
<reference evidence="3" key="1">
    <citation type="submission" date="2021-02" db="EMBL/GenBank/DDBJ databases">
        <authorList>
            <person name="Nowell W R."/>
        </authorList>
    </citation>
    <scope>NUCLEOTIDE SEQUENCE</scope>
</reference>
<evidence type="ECO:0000256" key="1">
    <source>
        <dbReference type="SAM" id="MobiDB-lite"/>
    </source>
</evidence>
<feature type="compositionally biased region" description="Pro residues" evidence="1">
    <location>
        <begin position="503"/>
        <end position="512"/>
    </location>
</feature>
<sequence length="1132" mass="126445">MSKSIYHSHLSSSAVATPDTEIPILMESNTDHRRPSTLSDRRLNNVNYVRHVLRRFFGGSNKKSSPLSGIDDSPYEQPPTCSIYPEDSLSPILIHPALQYDKHTKFSGELLLDWLMVHFEGRGEPPTLKQVLAKCCKCLISLGVLRTETDQNADLFQTQNLYSWANNVDDDDADVKLLPPPPKTNNSYGCNSKREAFDVDVNSQGYRVDIGFLYSSQLSVTEEAKERQAINRHLHENKENKHRPSATTTILDILRNEYGLHINRHSTERKTVSTQVDPVLDREKIEQSIQTDQLDQPLIPYFKKCLTFKLKPMPVSIISNSQSDCEPTSPSTHCYDEITVRRAMHKLLSCDNSSETSSPIDDDVHSSSLIIRPPLSFKNNHATFSSELLLEWLASNCDGKAPTSQIFPQQIKPCTNSNSNDSTDDAELQKTLSSAACMNESKLAAISDRNPIVSPISSPSSHHQKITDDVCSLLSDLVIQVEESFKPSKISSPSITNKSLSTIPPPPPPPPFFVDATASLNTSAVPPPPPPPPPFPEFFAPPSSVPSSTGPPPPPPPFPGFGGPPPPPPAPPFPGFGGPPPPPPPPFPGFGGPPPPPPPPPPFPGFGGPPPPPPLPGLGAVSTGPGGGPPPPPPMMPAFGGPPQLPQYLRKKQKYAITESVKKVQWSKINPHTIKKDSMWVHVDEEKYISDELFSDIRKNFASKVAPTRQPIHDLVDKSKELRVLDSKAAQNFAIMFSQLKAPPTVFREWMLSCDNEALKDDFLKQLEKYLPTAEELKTLSEFKNEINDLQYSEQYICAIGDIKRLKQRLKTLLFKASYKETVEETDKAFVEVRTACDHVRHSLRFKKMLELILTVGNYMNSSAKSYEPIHGFDISFLPKLHSTKANDGRRSLLHFIVQAIEDKHRDLLSFADEFYALADGVSKINILELQKQPKDINRELKNAREELIIAKNVDEQIEGDKFAESIEDFITRADDDVTRLEQLDTEMTHAYQDLCDFLAIDQKSYSLTEFFTDLKSFCSFFSTCLQEVRAWREQAARAAKTSQNLMSTSQYFVRTSSRRFPARYDSTEDFLMAAAESGSSPTRGSSPCIAYRRQKHPIRRPLSRIEDLIDKRKTNRGLTPLSTPTKRRSQS</sequence>
<dbReference type="SUPFAM" id="SSF101447">
    <property type="entry name" value="Formin homology 2 domain (FH2 domain)"/>
    <property type="match status" value="1"/>
</dbReference>
<proteinExistence type="predicted"/>
<dbReference type="GO" id="GO:0030041">
    <property type="term" value="P:actin filament polymerization"/>
    <property type="evidence" value="ECO:0007669"/>
    <property type="project" value="TreeGrafter"/>
</dbReference>
<dbReference type="SMART" id="SM00498">
    <property type="entry name" value="FH2"/>
    <property type="match status" value="1"/>
</dbReference>
<feature type="region of interest" description="Disordered" evidence="1">
    <location>
        <begin position="486"/>
        <end position="632"/>
    </location>
</feature>
<evidence type="ECO:0000259" key="2">
    <source>
        <dbReference type="PROSITE" id="PS51444"/>
    </source>
</evidence>
<dbReference type="InterPro" id="IPR042201">
    <property type="entry name" value="FH2_Formin_sf"/>
</dbReference>
<evidence type="ECO:0000313" key="4">
    <source>
        <dbReference type="Proteomes" id="UP000663852"/>
    </source>
</evidence>
<feature type="compositionally biased region" description="Basic and acidic residues" evidence="1">
    <location>
        <begin position="1104"/>
        <end position="1113"/>
    </location>
</feature>
<dbReference type="PANTHER" id="PTHR45691:SF6">
    <property type="entry name" value="PROTEIN DIAPHANOUS"/>
    <property type="match status" value="1"/>
</dbReference>
<protein>
    <recommendedName>
        <fullName evidence="2">FH2 domain-containing protein</fullName>
    </recommendedName>
</protein>
<dbReference type="PANTHER" id="PTHR45691">
    <property type="entry name" value="PROTEIN DIAPHANOUS"/>
    <property type="match status" value="1"/>
</dbReference>
<dbReference type="Gene3D" id="6.10.30.30">
    <property type="match status" value="1"/>
</dbReference>
<dbReference type="EMBL" id="CAJNOJ010000038">
    <property type="protein sequence ID" value="CAF0923092.1"/>
    <property type="molecule type" value="Genomic_DNA"/>
</dbReference>
<feature type="compositionally biased region" description="Pro residues" evidence="1">
    <location>
        <begin position="525"/>
        <end position="536"/>
    </location>
</feature>
<dbReference type="PROSITE" id="PS51444">
    <property type="entry name" value="FH2"/>
    <property type="match status" value="1"/>
</dbReference>
<comment type="caution">
    <text evidence="3">The sequence shown here is derived from an EMBL/GenBank/DDBJ whole genome shotgun (WGS) entry which is preliminary data.</text>
</comment>
<dbReference type="GO" id="GO:0005884">
    <property type="term" value="C:actin filament"/>
    <property type="evidence" value="ECO:0007669"/>
    <property type="project" value="TreeGrafter"/>
</dbReference>
<feature type="compositionally biased region" description="Low complexity" evidence="1">
    <location>
        <begin position="537"/>
        <end position="548"/>
    </location>
</feature>
<dbReference type="OrthoDB" id="1104827at2759"/>
<feature type="domain" description="FH2" evidence="2">
    <location>
        <begin position="651"/>
        <end position="1048"/>
    </location>
</feature>
<feature type="region of interest" description="Disordered" evidence="1">
    <location>
        <begin position="1103"/>
        <end position="1132"/>
    </location>
</feature>
<organism evidence="3 4">
    <name type="scientific">Adineta ricciae</name>
    <name type="common">Rotifer</name>
    <dbReference type="NCBI Taxonomy" id="249248"/>
    <lineage>
        <taxon>Eukaryota</taxon>
        <taxon>Metazoa</taxon>
        <taxon>Spiralia</taxon>
        <taxon>Gnathifera</taxon>
        <taxon>Rotifera</taxon>
        <taxon>Eurotatoria</taxon>
        <taxon>Bdelloidea</taxon>
        <taxon>Adinetida</taxon>
        <taxon>Adinetidae</taxon>
        <taxon>Adineta</taxon>
    </lineage>
</organism>
<dbReference type="Proteomes" id="UP000663852">
    <property type="component" value="Unassembled WGS sequence"/>
</dbReference>
<gene>
    <name evidence="3" type="ORF">EDS130_LOCUS10877</name>
</gene>
<name>A0A814B7X2_ADIRI</name>
<feature type="compositionally biased region" description="Pro residues" evidence="1">
    <location>
        <begin position="549"/>
        <end position="616"/>
    </location>
</feature>